<dbReference type="Pfam" id="PF04034">
    <property type="entry name" value="Ribo_biogen_C"/>
    <property type="match status" value="1"/>
</dbReference>
<keyword evidence="3 7" id="KW-0690">Ribosome biogenesis</keyword>
<sequence>MADSITYDVPLHIIHLDQDDPKKCTARKLARRGLAILHENMRRPPRRGFLLDPASGVILGPDDLPLIERGQALVALDCSWKQLDSSLEGVKSRSPRLQGRTLPLVLAANPVSWGKPGRLSTVEALATCLMLLSREEQARRILSPFAWGEQFLTLNAEPLAAYAAATDRAELVEIQWEFFDKP</sequence>
<gene>
    <name evidence="10" type="primary">TSR3</name>
</gene>
<dbReference type="PANTHER" id="PTHR20426:SF0">
    <property type="entry name" value="18S RRNA AMINOCARBOXYPROPYLTRANSFERASE"/>
    <property type="match status" value="1"/>
</dbReference>
<evidence type="ECO:0000259" key="9">
    <source>
        <dbReference type="Pfam" id="PF04068"/>
    </source>
</evidence>
<dbReference type="PANTHER" id="PTHR20426">
    <property type="entry name" value="RIBOSOME BIOGENESIS PROTEIN TSR3 HOMOLOG"/>
    <property type="match status" value="1"/>
</dbReference>
<evidence type="ECO:0000256" key="5">
    <source>
        <dbReference type="ARBA" id="ARBA00022679"/>
    </source>
</evidence>
<dbReference type="InterPro" id="IPR022968">
    <property type="entry name" value="Tsr3-like"/>
</dbReference>
<dbReference type="InterPro" id="IPR007177">
    <property type="entry name" value="Tsr3_C"/>
</dbReference>
<comment type="catalytic activity">
    <reaction evidence="7">
        <text>an N(1)-methylpseudouridine in rRNA + S-adenosyl-L-methionine = N(1)-methyl-N(3)-[(3S)-3-amino-3-carboxypropyl]pseudouridine in rRNA + S-methyl-5'-thioadenosine + H(+)</text>
        <dbReference type="Rhea" id="RHEA:63296"/>
        <dbReference type="Rhea" id="RHEA-COMP:11634"/>
        <dbReference type="Rhea" id="RHEA-COMP:16310"/>
        <dbReference type="ChEBI" id="CHEBI:15378"/>
        <dbReference type="ChEBI" id="CHEBI:17509"/>
        <dbReference type="ChEBI" id="CHEBI:59789"/>
        <dbReference type="ChEBI" id="CHEBI:74890"/>
        <dbReference type="ChEBI" id="CHEBI:146234"/>
        <dbReference type="EC" id="2.5.1.157"/>
    </reaction>
</comment>
<keyword evidence="2 7" id="KW-0963">Cytoplasm</keyword>
<reference evidence="10" key="1">
    <citation type="journal article" date="2014" name="Genome Biol. Evol.">
        <title>Pangenome evidence for extensive interdomain horizontal transfer affecting lineage core and shell genes in uncultured planktonic thaumarchaeota and euryarchaeota.</title>
        <authorList>
            <person name="Deschamps P."/>
            <person name="Zivanovic Y."/>
            <person name="Moreira D."/>
            <person name="Rodriguez-Valera F."/>
            <person name="Lopez-Garcia P."/>
        </authorList>
    </citation>
    <scope>NUCLEOTIDE SEQUENCE</scope>
</reference>
<feature type="binding site" evidence="7">
    <location>
        <position position="76"/>
    </location>
    <ligand>
        <name>S-adenosyl-L-methionine</name>
        <dbReference type="ChEBI" id="CHEBI:59789"/>
    </ligand>
</feature>
<feature type="binding site" evidence="7">
    <location>
        <position position="25"/>
    </location>
    <ligand>
        <name>S-adenosyl-L-methionine</name>
        <dbReference type="ChEBI" id="CHEBI:59789"/>
    </ligand>
</feature>
<evidence type="ECO:0000256" key="7">
    <source>
        <dbReference type="HAMAP-Rule" id="MF_01116"/>
    </source>
</evidence>
<comment type="subcellular location">
    <subcellularLocation>
        <location evidence="7">Cytoplasm</location>
    </subcellularLocation>
</comment>
<evidence type="ECO:0000256" key="2">
    <source>
        <dbReference type="ARBA" id="ARBA00022490"/>
    </source>
</evidence>
<protein>
    <recommendedName>
        <fullName evidence="1 7">16S rRNA aminocarboxypropyltransferase</fullName>
        <ecNumber evidence="7">2.5.1.157</ecNumber>
    </recommendedName>
</protein>
<feature type="domain" description="16S/18S rRNA aminocarboxypropyltransferase Tsr3 C-terminal" evidence="8">
    <location>
        <begin position="50"/>
        <end position="178"/>
    </location>
</feature>
<evidence type="ECO:0000256" key="1">
    <source>
        <dbReference type="ARBA" id="ARBA00014114"/>
    </source>
</evidence>
<keyword evidence="5 7" id="KW-0808">Transferase</keyword>
<organism evidence="10">
    <name type="scientific">uncultured marine group II/III euryarchaeote KM3_28_D12</name>
    <dbReference type="NCBI Taxonomy" id="1456431"/>
    <lineage>
        <taxon>Archaea</taxon>
        <taxon>Methanobacteriati</taxon>
        <taxon>Methanobacteriota</taxon>
        <taxon>environmental samples</taxon>
    </lineage>
</organism>
<dbReference type="NCBIfam" id="NF002621">
    <property type="entry name" value="PRK02287.1"/>
    <property type="match status" value="1"/>
</dbReference>
<proteinExistence type="inferred from homology"/>
<dbReference type="HAMAP" id="MF_01116">
    <property type="entry name" value="TSR3"/>
    <property type="match status" value="1"/>
</dbReference>
<dbReference type="AlphaFoldDB" id="A0A075GWZ3"/>
<accession>A0A075GWZ3</accession>
<keyword evidence="6 7" id="KW-0949">S-adenosyl-L-methionine</keyword>
<evidence type="ECO:0000259" key="8">
    <source>
        <dbReference type="Pfam" id="PF04034"/>
    </source>
</evidence>
<comment type="caution">
    <text evidence="7">Lacks conserved residue(s) required for the propagation of feature annotation.</text>
</comment>
<evidence type="ECO:0000256" key="4">
    <source>
        <dbReference type="ARBA" id="ARBA00022552"/>
    </source>
</evidence>
<dbReference type="GO" id="GO:0005737">
    <property type="term" value="C:cytoplasm"/>
    <property type="evidence" value="ECO:0007669"/>
    <property type="project" value="UniProtKB-SubCell"/>
</dbReference>
<keyword evidence="4 7" id="KW-0698">rRNA processing</keyword>
<evidence type="ECO:0000313" key="10">
    <source>
        <dbReference type="EMBL" id="AIF08354.1"/>
    </source>
</evidence>
<name>A0A075GWZ3_9EURY</name>
<feature type="domain" description="RNase L inhibitor RLI-like possible metal-binding" evidence="9">
    <location>
        <begin position="9"/>
        <end position="38"/>
    </location>
</feature>
<dbReference type="EMBL" id="KF900828">
    <property type="protein sequence ID" value="AIF08354.1"/>
    <property type="molecule type" value="Genomic_DNA"/>
</dbReference>
<dbReference type="Pfam" id="PF04068">
    <property type="entry name" value="Fer4_RLI"/>
    <property type="match status" value="1"/>
</dbReference>
<dbReference type="GO" id="GO:0106388">
    <property type="term" value="F:rRNA small subunit aminocarboxypropyltransferase activity"/>
    <property type="evidence" value="ECO:0007669"/>
    <property type="project" value="UniProtKB-EC"/>
</dbReference>
<evidence type="ECO:0000256" key="3">
    <source>
        <dbReference type="ARBA" id="ARBA00022517"/>
    </source>
</evidence>
<feature type="binding site" evidence="7">
    <location>
        <position position="121"/>
    </location>
    <ligand>
        <name>S-adenosyl-L-methionine</name>
        <dbReference type="ChEBI" id="CHEBI:59789"/>
    </ligand>
</feature>
<feature type="binding site" evidence="7">
    <location>
        <position position="102"/>
    </location>
    <ligand>
        <name>S-adenosyl-L-methionine</name>
        <dbReference type="ChEBI" id="CHEBI:59789"/>
    </ligand>
</feature>
<dbReference type="InterPro" id="IPR007209">
    <property type="entry name" value="RNaseL-inhib-like_metal-bd_dom"/>
</dbReference>
<dbReference type="EC" id="2.5.1.157" evidence="7"/>
<dbReference type="GO" id="GO:0000455">
    <property type="term" value="P:enzyme-directed rRNA pseudouridine synthesis"/>
    <property type="evidence" value="ECO:0007669"/>
    <property type="project" value="UniProtKB-UniRule"/>
</dbReference>
<comment type="function">
    <text evidence="7">Aminocarboxypropyltransferase that catalyzes the aminocarboxypropyl transfer on pseudouridine corresponding to position 914 in M.jannaschii 16S rRNA. It constitutes the last step in biosynthesis of the hypermodified N1-methyl-N3-(3-amino-3-carboxypropyl) pseudouridine (m1acp3-Psi).</text>
</comment>
<evidence type="ECO:0000256" key="6">
    <source>
        <dbReference type="ARBA" id="ARBA00022691"/>
    </source>
</evidence>
<comment type="similarity">
    <text evidence="7">Belongs to the TDD superfamily. TSR3 family.</text>
</comment>
<dbReference type="GO" id="GO:1904047">
    <property type="term" value="F:S-adenosyl-L-methionine binding"/>
    <property type="evidence" value="ECO:0007669"/>
    <property type="project" value="UniProtKB-UniRule"/>
</dbReference>